<dbReference type="SMART" id="SM00131">
    <property type="entry name" value="KU"/>
    <property type="match status" value="1"/>
</dbReference>
<evidence type="ECO:0000313" key="6">
    <source>
        <dbReference type="RefSeq" id="XP_020662656.2"/>
    </source>
</evidence>
<dbReference type="PROSITE" id="PS51390">
    <property type="entry name" value="WAP"/>
    <property type="match status" value="1"/>
</dbReference>
<keyword evidence="2" id="KW-0732">Signal</keyword>
<protein>
    <submittedName>
        <fullName evidence="6">Eppin-like</fullName>
    </submittedName>
</protein>
<dbReference type="InterPro" id="IPR020901">
    <property type="entry name" value="Prtase_inh_Kunz-CS"/>
</dbReference>
<dbReference type="PROSITE" id="PS50279">
    <property type="entry name" value="BPTI_KUNITZ_2"/>
    <property type="match status" value="1"/>
</dbReference>
<dbReference type="InterPro" id="IPR036645">
    <property type="entry name" value="Elafin-like_sf"/>
</dbReference>
<evidence type="ECO:0000256" key="2">
    <source>
        <dbReference type="SAM" id="SignalP"/>
    </source>
</evidence>
<dbReference type="InParanoid" id="A0A6J0UPN5"/>
<feature type="signal peptide" evidence="2">
    <location>
        <begin position="1"/>
        <end position="21"/>
    </location>
</feature>
<keyword evidence="1" id="KW-1015">Disulfide bond</keyword>
<dbReference type="Gene3D" id="4.10.75.10">
    <property type="entry name" value="Elafin-like"/>
    <property type="match status" value="1"/>
</dbReference>
<name>A0A6J0UPN5_9SAUR</name>
<feature type="domain" description="WAP" evidence="4">
    <location>
        <begin position="32"/>
        <end position="91"/>
    </location>
</feature>
<gene>
    <name evidence="6" type="primary">LOC110086202</name>
</gene>
<dbReference type="AlphaFoldDB" id="A0A6J0UPN5"/>
<dbReference type="SMART" id="SM00217">
    <property type="entry name" value="WAP"/>
    <property type="match status" value="1"/>
</dbReference>
<dbReference type="SUPFAM" id="SSF57362">
    <property type="entry name" value="BPTI-like"/>
    <property type="match status" value="1"/>
</dbReference>
<accession>A0A6J0UPN5</accession>
<evidence type="ECO:0000259" key="4">
    <source>
        <dbReference type="PROSITE" id="PS51390"/>
    </source>
</evidence>
<sequence>MRASSHFLSLALLLLLLLALGAQLSASAPRESKAKVGYCFHVPPLGDVFDEKDCSACQKNGTCSVCSSDSQCPDTQKCCPGDCGYVCQEAIFDFCHLPSVCGNCKAMFSRFFYNSSSQKCEQFIYGGCGGNKNNFETEDECLKTCVYTRAV</sequence>
<reference evidence="6" key="1">
    <citation type="submission" date="2025-08" db="UniProtKB">
        <authorList>
            <consortium name="RefSeq"/>
        </authorList>
    </citation>
    <scope>IDENTIFICATION</scope>
</reference>
<dbReference type="PROSITE" id="PS00280">
    <property type="entry name" value="BPTI_KUNITZ_1"/>
    <property type="match status" value="1"/>
</dbReference>
<evidence type="ECO:0000259" key="3">
    <source>
        <dbReference type="PROSITE" id="PS50279"/>
    </source>
</evidence>
<dbReference type="Gene3D" id="4.10.410.10">
    <property type="entry name" value="Pancreatic trypsin inhibitor Kunitz domain"/>
    <property type="match status" value="1"/>
</dbReference>
<evidence type="ECO:0000256" key="1">
    <source>
        <dbReference type="ARBA" id="ARBA00023157"/>
    </source>
</evidence>
<dbReference type="GO" id="GO:0004867">
    <property type="term" value="F:serine-type endopeptidase inhibitor activity"/>
    <property type="evidence" value="ECO:0007669"/>
    <property type="project" value="InterPro"/>
</dbReference>
<dbReference type="GeneID" id="110086202"/>
<dbReference type="RefSeq" id="XP_020662656.2">
    <property type="nucleotide sequence ID" value="XM_020806997.2"/>
</dbReference>
<dbReference type="Proteomes" id="UP001652642">
    <property type="component" value="Chromosome 4"/>
</dbReference>
<dbReference type="PANTHER" id="PTHR46751">
    <property type="entry name" value="EPPIN"/>
    <property type="match status" value="1"/>
</dbReference>
<dbReference type="GO" id="GO:0044483">
    <property type="term" value="P:venom-mediated perturbation of hemostasis"/>
    <property type="evidence" value="ECO:0007669"/>
    <property type="project" value="UniProtKB-ARBA"/>
</dbReference>
<organism evidence="5 6">
    <name type="scientific">Pogona vitticeps</name>
    <name type="common">central bearded dragon</name>
    <dbReference type="NCBI Taxonomy" id="103695"/>
    <lineage>
        <taxon>Eukaryota</taxon>
        <taxon>Metazoa</taxon>
        <taxon>Chordata</taxon>
        <taxon>Craniata</taxon>
        <taxon>Vertebrata</taxon>
        <taxon>Euteleostomi</taxon>
        <taxon>Lepidosauria</taxon>
        <taxon>Squamata</taxon>
        <taxon>Bifurcata</taxon>
        <taxon>Unidentata</taxon>
        <taxon>Episquamata</taxon>
        <taxon>Toxicofera</taxon>
        <taxon>Iguania</taxon>
        <taxon>Acrodonta</taxon>
        <taxon>Agamidae</taxon>
        <taxon>Amphibolurinae</taxon>
        <taxon>Pogona</taxon>
    </lineage>
</organism>
<keyword evidence="5" id="KW-1185">Reference proteome</keyword>
<feature type="chain" id="PRO_5046017962" evidence="2">
    <location>
        <begin position="22"/>
        <end position="151"/>
    </location>
</feature>
<evidence type="ECO:0000313" key="5">
    <source>
        <dbReference type="Proteomes" id="UP001652642"/>
    </source>
</evidence>
<dbReference type="OrthoDB" id="4473401at2759"/>
<proteinExistence type="predicted"/>
<feature type="domain" description="BPTI/Kunitz inhibitor" evidence="3">
    <location>
        <begin position="95"/>
        <end position="145"/>
    </location>
</feature>
<dbReference type="GO" id="GO:0005576">
    <property type="term" value="C:extracellular region"/>
    <property type="evidence" value="ECO:0007669"/>
    <property type="project" value="UniProtKB-SubCell"/>
</dbReference>
<dbReference type="KEGG" id="pvt:110086202"/>
<dbReference type="InterPro" id="IPR002223">
    <property type="entry name" value="Kunitz_BPTI"/>
</dbReference>
<dbReference type="InterPro" id="IPR051388">
    <property type="entry name" value="Serpin_venom_toxin"/>
</dbReference>
<dbReference type="PANTHER" id="PTHR46751:SF1">
    <property type="entry name" value="WAP FOUR-DISULFIDE CORE DOMAIN PROTEIN 6A"/>
    <property type="match status" value="1"/>
</dbReference>
<dbReference type="InterPro" id="IPR008197">
    <property type="entry name" value="WAP_dom"/>
</dbReference>
<dbReference type="Pfam" id="PF00014">
    <property type="entry name" value="Kunitz_BPTI"/>
    <property type="match status" value="1"/>
</dbReference>
<dbReference type="PRINTS" id="PR00759">
    <property type="entry name" value="BASICPTASE"/>
</dbReference>
<dbReference type="InterPro" id="IPR036880">
    <property type="entry name" value="Kunitz_BPTI_sf"/>
</dbReference>